<evidence type="ECO:0000256" key="8">
    <source>
        <dbReference type="SAM" id="Phobius"/>
    </source>
</evidence>
<feature type="transmembrane region" description="Helical" evidence="8">
    <location>
        <begin position="277"/>
        <end position="302"/>
    </location>
</feature>
<dbReference type="InterPro" id="IPR018491">
    <property type="entry name" value="SLC12_C"/>
</dbReference>
<evidence type="ECO:0000256" key="3">
    <source>
        <dbReference type="ARBA" id="ARBA00022448"/>
    </source>
</evidence>
<dbReference type="Pfam" id="PF03522">
    <property type="entry name" value="SLC12"/>
    <property type="match status" value="2"/>
</dbReference>
<dbReference type="Proteomes" id="UP000017127">
    <property type="component" value="Unassembled WGS sequence"/>
</dbReference>
<dbReference type="Gene3D" id="1.20.1740.10">
    <property type="entry name" value="Amino acid/polyamine transporter I"/>
    <property type="match status" value="1"/>
</dbReference>
<protein>
    <submittedName>
        <fullName evidence="11">Amino acid permease family protein</fullName>
    </submittedName>
</protein>
<dbReference type="Pfam" id="PF00324">
    <property type="entry name" value="AA_permease"/>
    <property type="match status" value="1"/>
</dbReference>
<keyword evidence="5 8" id="KW-1133">Transmembrane helix</keyword>
<evidence type="ECO:0000256" key="7">
    <source>
        <dbReference type="SAM" id="MobiDB-lite"/>
    </source>
</evidence>
<dbReference type="OrthoDB" id="3181223at2"/>
<dbReference type="PANTHER" id="PTHR11827:SF72">
    <property type="entry name" value="GH08340P"/>
    <property type="match status" value="1"/>
</dbReference>
<feature type="transmembrane region" description="Helical" evidence="8">
    <location>
        <begin position="20"/>
        <end position="43"/>
    </location>
</feature>
<comment type="similarity">
    <text evidence="2">Belongs to the SLC12A transporter family.</text>
</comment>
<evidence type="ECO:0000256" key="4">
    <source>
        <dbReference type="ARBA" id="ARBA00022692"/>
    </source>
</evidence>
<feature type="domain" description="SLC12A transporter C-terminal" evidence="10">
    <location>
        <begin position="599"/>
        <end position="674"/>
    </location>
</feature>
<gene>
    <name evidence="11" type="ORF">M595_5408</name>
</gene>
<feature type="transmembrane region" description="Helical" evidence="8">
    <location>
        <begin position="99"/>
        <end position="121"/>
    </location>
</feature>
<sequence>MFPRSEPSSPKPPQQPGSGLGTFGGVYTPSILTILGVIMYLRFGWVVGQVGLGGTLVIVTLSTSITFLTSLSICAISTDRVIRTGGAYYMISRSLGIESGGAVGIPLYFAQAISVALYTIGFAESLKITFPQLDVRVVALITTILVTIVAVKSAELAIKAQYFIMAAIVLSLICFIAGAILLPEPLAVTDIELEVARSTVKVGFWQVFAVFFPAVTGIMAGVNMSGDLRDPTKSIPVGTLAAVITGYIIYMVIPLFLSKGAGTELLLADPLIMKRVAIWGPSVLLGVWGATLSSALGSILGAPRVLQALARDGILPPWLRFLGTGSGEQDEPRIATAVTLGFVLLAVAVGDLNLIAPVLSMFFLTTYLVLNLAAGLESFLRSPSFRPSFKVHWMFSLLGVVGCLGVMFLIDAVATVMAAMIVSGIYIWLERRELEAAWGDVRQGIWMALVRMGILQLSYTPDTKNWRPHILTFSGAPTKRWHLVELASTFTHNRSLFTLCTVLPSGSRNPVQCGEMEATLREYLDKRGIQGLVRVITAADPFVGAQQLVDSYGIGPLIPNTVLLGDSQSSKRRDSYCQMIAELNKRERSVIILRSTASEFERRQKIDVWWGGLNANGGLMLILSYLLRTSIDWRGAQIHLKLVVANETAAQAARVNLAEVVEQLRIGATPNVIVSEGKPFPEILHESSSNADLVFLGMAQPSPELNYGEYYEGLQKMAEGLPPTIFVLAAPNFAFAEILQETTPTKQ</sequence>
<comment type="caution">
    <text evidence="11">The sequence shown here is derived from an EMBL/GenBank/DDBJ whole genome shotgun (WGS) entry which is preliminary data.</text>
</comment>
<evidence type="ECO:0000313" key="11">
    <source>
        <dbReference type="EMBL" id="ERT04660.1"/>
    </source>
</evidence>
<dbReference type="InterPro" id="IPR004842">
    <property type="entry name" value="SLC12A_fam"/>
</dbReference>
<dbReference type="PANTHER" id="PTHR11827">
    <property type="entry name" value="SOLUTE CARRIER FAMILY 12, CATION COTRANSPORTERS"/>
    <property type="match status" value="1"/>
</dbReference>
<evidence type="ECO:0000256" key="5">
    <source>
        <dbReference type="ARBA" id="ARBA00022989"/>
    </source>
</evidence>
<dbReference type="AlphaFoldDB" id="U7QCA6"/>
<accession>U7QCA6</accession>
<dbReference type="EMBL" id="AUZM01000086">
    <property type="protein sequence ID" value="ERT04660.1"/>
    <property type="molecule type" value="Genomic_DNA"/>
</dbReference>
<feature type="transmembrane region" description="Helical" evidence="8">
    <location>
        <begin position="163"/>
        <end position="182"/>
    </location>
</feature>
<keyword evidence="12" id="KW-1185">Reference proteome</keyword>
<evidence type="ECO:0000259" key="10">
    <source>
        <dbReference type="Pfam" id="PF03522"/>
    </source>
</evidence>
<reference evidence="11 12" key="1">
    <citation type="journal article" date="2013" name="Front. Microbiol.">
        <title>Comparative genomic analyses of the cyanobacterium, Lyngbya aestuarii BL J, a powerful hydrogen producer.</title>
        <authorList>
            <person name="Kothari A."/>
            <person name="Vaughn M."/>
            <person name="Garcia-Pichel F."/>
        </authorList>
    </citation>
    <scope>NUCLEOTIDE SEQUENCE [LARGE SCALE GENOMIC DNA]</scope>
    <source>
        <strain evidence="11 12">BL J</strain>
    </source>
</reference>
<feature type="domain" description="SLC12A transporter C-terminal" evidence="10">
    <location>
        <begin position="481"/>
        <end position="595"/>
    </location>
</feature>
<dbReference type="InterPro" id="IPR004841">
    <property type="entry name" value="AA-permease/SLC12A_dom"/>
</dbReference>
<feature type="transmembrane region" description="Helical" evidence="8">
    <location>
        <begin position="133"/>
        <end position="151"/>
    </location>
</feature>
<proteinExistence type="inferred from homology"/>
<feature type="transmembrane region" description="Helical" evidence="8">
    <location>
        <begin position="334"/>
        <end position="352"/>
    </location>
</feature>
<dbReference type="FunFam" id="1.20.1740.10:FF:000013">
    <property type="entry name" value="Solute carrier family 12 member"/>
    <property type="match status" value="1"/>
</dbReference>
<feature type="transmembrane region" description="Helical" evidence="8">
    <location>
        <begin position="55"/>
        <end position="78"/>
    </location>
</feature>
<keyword evidence="4 8" id="KW-0812">Transmembrane</keyword>
<evidence type="ECO:0000313" key="12">
    <source>
        <dbReference type="Proteomes" id="UP000017127"/>
    </source>
</evidence>
<feature type="region of interest" description="Disordered" evidence="7">
    <location>
        <begin position="1"/>
        <end position="20"/>
    </location>
</feature>
<evidence type="ECO:0000256" key="6">
    <source>
        <dbReference type="ARBA" id="ARBA00023136"/>
    </source>
</evidence>
<organism evidence="11 12">
    <name type="scientific">Lyngbya aestuarii BL J</name>
    <dbReference type="NCBI Taxonomy" id="1348334"/>
    <lineage>
        <taxon>Bacteria</taxon>
        <taxon>Bacillati</taxon>
        <taxon>Cyanobacteriota</taxon>
        <taxon>Cyanophyceae</taxon>
        <taxon>Oscillatoriophycideae</taxon>
        <taxon>Oscillatoriales</taxon>
        <taxon>Microcoleaceae</taxon>
        <taxon>Lyngbya</taxon>
    </lineage>
</organism>
<dbReference type="GO" id="GO:0016020">
    <property type="term" value="C:membrane"/>
    <property type="evidence" value="ECO:0007669"/>
    <property type="project" value="UniProtKB-SubCell"/>
</dbReference>
<feature type="transmembrane region" description="Helical" evidence="8">
    <location>
        <begin position="202"/>
        <end position="222"/>
    </location>
</feature>
<keyword evidence="3" id="KW-0813">Transport</keyword>
<feature type="transmembrane region" description="Helical" evidence="8">
    <location>
        <begin position="234"/>
        <end position="257"/>
    </location>
</feature>
<feature type="domain" description="Amino acid permease/ SLC12A" evidence="9">
    <location>
        <begin position="26"/>
        <end position="470"/>
    </location>
</feature>
<comment type="subcellular location">
    <subcellularLocation>
        <location evidence="1">Membrane</location>
        <topology evidence="1">Multi-pass membrane protein</topology>
    </subcellularLocation>
</comment>
<feature type="transmembrane region" description="Helical" evidence="8">
    <location>
        <begin position="397"/>
        <end position="429"/>
    </location>
</feature>
<evidence type="ECO:0000259" key="9">
    <source>
        <dbReference type="Pfam" id="PF00324"/>
    </source>
</evidence>
<dbReference type="PATRIC" id="fig|1348334.3.peg.5203"/>
<feature type="transmembrane region" description="Helical" evidence="8">
    <location>
        <begin position="358"/>
        <end position="376"/>
    </location>
</feature>
<name>U7QCA6_9CYAN</name>
<keyword evidence="6 8" id="KW-0472">Membrane</keyword>
<dbReference type="GO" id="GO:0015377">
    <property type="term" value="F:chloride:monoatomic cation symporter activity"/>
    <property type="evidence" value="ECO:0007669"/>
    <property type="project" value="InterPro"/>
</dbReference>
<evidence type="ECO:0000256" key="1">
    <source>
        <dbReference type="ARBA" id="ARBA00004141"/>
    </source>
</evidence>
<evidence type="ECO:0000256" key="2">
    <source>
        <dbReference type="ARBA" id="ARBA00010593"/>
    </source>
</evidence>